<reference evidence="4 5" key="1">
    <citation type="submission" date="2017-12" db="EMBL/GenBank/DDBJ databases">
        <title>Phylogenetic diversity of female urinary microbiome.</title>
        <authorList>
            <person name="Thomas-White K."/>
            <person name="Wolfe A.J."/>
        </authorList>
    </citation>
    <scope>NUCLEOTIDE SEQUENCE [LARGE SCALE GENOMIC DNA]</scope>
    <source>
        <strain evidence="4 5">UMB0777</strain>
    </source>
</reference>
<dbReference type="SMART" id="SM00358">
    <property type="entry name" value="DSRM"/>
    <property type="match status" value="1"/>
</dbReference>
<dbReference type="EMBL" id="PKJC01000023">
    <property type="protein sequence ID" value="PKZ63547.1"/>
    <property type="molecule type" value="Genomic_DNA"/>
</dbReference>
<dbReference type="GO" id="GO:0006402">
    <property type="term" value="P:mRNA catabolic process"/>
    <property type="evidence" value="ECO:0007669"/>
    <property type="project" value="TreeGrafter"/>
</dbReference>
<name>A0A2I1R337_9ACTN</name>
<dbReference type="GO" id="GO:0000175">
    <property type="term" value="F:3'-5'-RNA exonuclease activity"/>
    <property type="evidence" value="ECO:0007669"/>
    <property type="project" value="TreeGrafter"/>
</dbReference>
<dbReference type="Gene3D" id="3.30.160.20">
    <property type="match status" value="1"/>
</dbReference>
<evidence type="ECO:0000313" key="5">
    <source>
        <dbReference type="Proteomes" id="UP000234662"/>
    </source>
</evidence>
<dbReference type="AlphaFoldDB" id="A0A2I1R337"/>
<proteinExistence type="predicted"/>
<gene>
    <name evidence="4" type="ORF">CYJ73_21010</name>
</gene>
<dbReference type="SMART" id="SM00955">
    <property type="entry name" value="RNB"/>
    <property type="match status" value="1"/>
</dbReference>
<dbReference type="PROSITE" id="PS50137">
    <property type="entry name" value="DS_RBD"/>
    <property type="match status" value="1"/>
</dbReference>
<sequence length="652" mass="68056">MTTTATQCALMIDASTTRDRDDALTITPTTSGWDVAVFVANVADLVPAGAPADRTAATRVETRYRATGAVPMLGGQLEQAATLSATHDRDVLAIRLRVSAAGDVALAGLDREVLPAGSCVAITHDQVTTVLEDPDHAHHAQLSAAAQLAQVLTGRRRAAGAFVVYDLTRGLVSGEDGRLLALPEGHNAAAYVIVQELMIAANAVVAQYAIDAELPILFRNHLRNPVAPADVDRLADLAAALSTVTTTAELAALQGQLNTAISKATYGATVRGHIGLQVPAYTHATSPLRRYADLVTQRQLLAHLDGTGLPYTAEQLATIAHALAAITAERDADSEAAQKARTRRANQAAIAAGDLSHMNDREFLRVLRLGTQAAPPASVATELADRATAGRLHAGHLAVLYTTDHPDWKTLRANLTAQLRAEHAYLAPSAISALQQIDGGQIVAPALDTDITGPPHQRTFATRAHLEDMTTRWHTGPVKKTTEHVALWDLLDIIGGHTPSADPTTPPPAPPEPEPTPTVAPPCAPANHTPPPAAPRTPNPAEALDAFALHAALGGDDDTRRARRRANALKNPVGWLTTLAPTIGAGELHVDTHTEGPPHERTFTVTLTAGPARATAAAPSIKAAKTAAAHAAVTGLFDASTAAAVSHHDGGA</sequence>
<dbReference type="PANTHER" id="PTHR23355">
    <property type="entry name" value="RIBONUCLEASE"/>
    <property type="match status" value="1"/>
</dbReference>
<dbReference type="GO" id="GO:0003723">
    <property type="term" value="F:RNA binding"/>
    <property type="evidence" value="ECO:0007669"/>
    <property type="project" value="UniProtKB-UniRule"/>
</dbReference>
<dbReference type="PANTHER" id="PTHR23355:SF9">
    <property type="entry name" value="DIS3-LIKE EXONUCLEASE 2"/>
    <property type="match status" value="1"/>
</dbReference>
<keyword evidence="1" id="KW-0694">RNA-binding</keyword>
<accession>A0A2I1R337</accession>
<dbReference type="SUPFAM" id="SSF50249">
    <property type="entry name" value="Nucleic acid-binding proteins"/>
    <property type="match status" value="1"/>
</dbReference>
<feature type="compositionally biased region" description="Pro residues" evidence="2">
    <location>
        <begin position="504"/>
        <end position="538"/>
    </location>
</feature>
<evidence type="ECO:0000259" key="3">
    <source>
        <dbReference type="PROSITE" id="PS50137"/>
    </source>
</evidence>
<dbReference type="Pfam" id="PF00773">
    <property type="entry name" value="RNB"/>
    <property type="match status" value="1"/>
</dbReference>
<evidence type="ECO:0000313" key="4">
    <source>
        <dbReference type="EMBL" id="PKZ63547.1"/>
    </source>
</evidence>
<protein>
    <recommendedName>
        <fullName evidence="3">DRBM domain-containing protein</fullName>
    </recommendedName>
</protein>
<dbReference type="InterPro" id="IPR050180">
    <property type="entry name" value="RNR_Ribonuclease"/>
</dbReference>
<comment type="caution">
    <text evidence="4">The sequence shown here is derived from an EMBL/GenBank/DDBJ whole genome shotgun (WGS) entry which is preliminary data.</text>
</comment>
<dbReference type="InterPro" id="IPR001900">
    <property type="entry name" value="RNase_II/R"/>
</dbReference>
<evidence type="ECO:0000256" key="2">
    <source>
        <dbReference type="SAM" id="MobiDB-lite"/>
    </source>
</evidence>
<dbReference type="SUPFAM" id="SSF54768">
    <property type="entry name" value="dsRNA-binding domain-like"/>
    <property type="match status" value="2"/>
</dbReference>
<dbReference type="InterPro" id="IPR014720">
    <property type="entry name" value="dsRBD_dom"/>
</dbReference>
<feature type="domain" description="DRBM" evidence="3">
    <location>
        <begin position="571"/>
        <end position="638"/>
    </location>
</feature>
<dbReference type="Proteomes" id="UP000234662">
    <property type="component" value="Unassembled WGS sequence"/>
</dbReference>
<dbReference type="GO" id="GO:0000932">
    <property type="term" value="C:P-body"/>
    <property type="evidence" value="ECO:0007669"/>
    <property type="project" value="TreeGrafter"/>
</dbReference>
<evidence type="ECO:0000256" key="1">
    <source>
        <dbReference type="PROSITE-ProRule" id="PRU00266"/>
    </source>
</evidence>
<dbReference type="InterPro" id="IPR012340">
    <property type="entry name" value="NA-bd_OB-fold"/>
</dbReference>
<feature type="region of interest" description="Disordered" evidence="2">
    <location>
        <begin position="495"/>
        <end position="540"/>
    </location>
</feature>
<dbReference type="RefSeq" id="WP_101822024.1">
    <property type="nucleotide sequence ID" value="NZ_PKJC01000023.1"/>
</dbReference>
<organism evidence="4 5">
    <name type="scientific">Gordonia terrae</name>
    <dbReference type="NCBI Taxonomy" id="2055"/>
    <lineage>
        <taxon>Bacteria</taxon>
        <taxon>Bacillati</taxon>
        <taxon>Actinomycetota</taxon>
        <taxon>Actinomycetes</taxon>
        <taxon>Mycobacteriales</taxon>
        <taxon>Gordoniaceae</taxon>
        <taxon>Gordonia</taxon>
    </lineage>
</organism>